<keyword evidence="2" id="KW-0479">Metal-binding</keyword>
<dbReference type="GO" id="GO:0051603">
    <property type="term" value="P:proteolysis involved in protein catabolic process"/>
    <property type="evidence" value="ECO:0007669"/>
    <property type="project" value="TreeGrafter"/>
</dbReference>
<evidence type="ECO:0000256" key="6">
    <source>
        <dbReference type="RuleBase" id="RU003983"/>
    </source>
</evidence>
<name>A0AA96GI34_9BACT</name>
<dbReference type="AlphaFoldDB" id="A0AA96GI34"/>
<dbReference type="PANTHER" id="PTHR22726">
    <property type="entry name" value="METALLOENDOPEPTIDASE OMA1"/>
    <property type="match status" value="1"/>
</dbReference>
<evidence type="ECO:0000256" key="5">
    <source>
        <dbReference type="ARBA" id="ARBA00023049"/>
    </source>
</evidence>
<keyword evidence="1 6" id="KW-0645">Protease</keyword>
<dbReference type="Proteomes" id="UP001302494">
    <property type="component" value="Chromosome"/>
</dbReference>
<reference evidence="9 10" key="1">
    <citation type="submission" date="2023-01" db="EMBL/GenBank/DDBJ databases">
        <title>Cultivation and genomic characterization of new, ubiquitous marine nitrite-oxidizing bacteria from the Nitrospirales.</title>
        <authorList>
            <person name="Mueller A.J."/>
            <person name="Daebeler A."/>
            <person name="Herbold C.W."/>
            <person name="Kirkegaard R.H."/>
            <person name="Daims H."/>
        </authorList>
    </citation>
    <scope>NUCLEOTIDE SEQUENCE [LARGE SCALE GENOMIC DNA]</scope>
    <source>
        <strain evidence="9 10">DK</strain>
    </source>
</reference>
<feature type="domain" description="Peptidase M48" evidence="8">
    <location>
        <begin position="169"/>
        <end position="340"/>
    </location>
</feature>
<evidence type="ECO:0000256" key="1">
    <source>
        <dbReference type="ARBA" id="ARBA00022670"/>
    </source>
</evidence>
<dbReference type="GO" id="GO:0004222">
    <property type="term" value="F:metalloendopeptidase activity"/>
    <property type="evidence" value="ECO:0007669"/>
    <property type="project" value="InterPro"/>
</dbReference>
<keyword evidence="7" id="KW-0472">Membrane</keyword>
<dbReference type="GO" id="GO:0016020">
    <property type="term" value="C:membrane"/>
    <property type="evidence" value="ECO:0007669"/>
    <property type="project" value="TreeGrafter"/>
</dbReference>
<keyword evidence="5 6" id="KW-0482">Metalloprotease</keyword>
<comment type="similarity">
    <text evidence="6">Belongs to the peptidase M48 family.</text>
</comment>
<evidence type="ECO:0000313" key="9">
    <source>
        <dbReference type="EMBL" id="WNM60700.1"/>
    </source>
</evidence>
<accession>A0AA96GI34</accession>
<dbReference type="RefSeq" id="WP_312741795.1">
    <property type="nucleotide sequence ID" value="NZ_CP116968.1"/>
</dbReference>
<dbReference type="Pfam" id="PF01435">
    <property type="entry name" value="Peptidase_M48"/>
    <property type="match status" value="1"/>
</dbReference>
<feature type="transmembrane region" description="Helical" evidence="7">
    <location>
        <begin position="104"/>
        <end position="126"/>
    </location>
</feature>
<dbReference type="InterPro" id="IPR001915">
    <property type="entry name" value="Peptidase_M48"/>
</dbReference>
<dbReference type="GO" id="GO:0046872">
    <property type="term" value="F:metal ion binding"/>
    <property type="evidence" value="ECO:0007669"/>
    <property type="project" value="UniProtKB-KW"/>
</dbReference>
<dbReference type="PANTHER" id="PTHR22726:SF1">
    <property type="entry name" value="METALLOENDOPEPTIDASE OMA1, MITOCHONDRIAL"/>
    <property type="match status" value="1"/>
</dbReference>
<comment type="cofactor">
    <cofactor evidence="6">
        <name>Zn(2+)</name>
        <dbReference type="ChEBI" id="CHEBI:29105"/>
    </cofactor>
    <text evidence="6">Binds 1 zinc ion per subunit.</text>
</comment>
<organism evidence="9 10">
    <name type="scientific">Candidatus Nitrospira neomarina</name>
    <dbReference type="NCBI Taxonomy" id="3020899"/>
    <lineage>
        <taxon>Bacteria</taxon>
        <taxon>Pseudomonadati</taxon>
        <taxon>Nitrospirota</taxon>
        <taxon>Nitrospiria</taxon>
        <taxon>Nitrospirales</taxon>
        <taxon>Nitrospiraceae</taxon>
        <taxon>Nitrospira</taxon>
    </lineage>
</organism>
<evidence type="ECO:0000256" key="4">
    <source>
        <dbReference type="ARBA" id="ARBA00022833"/>
    </source>
</evidence>
<dbReference type="Gene3D" id="3.30.2010.10">
    <property type="entry name" value="Metalloproteases ('zincins'), catalytic domain"/>
    <property type="match status" value="1"/>
</dbReference>
<dbReference type="EMBL" id="CP116968">
    <property type="protein sequence ID" value="WNM60700.1"/>
    <property type="molecule type" value="Genomic_DNA"/>
</dbReference>
<keyword evidence="7" id="KW-0812">Transmembrane</keyword>
<evidence type="ECO:0000256" key="2">
    <source>
        <dbReference type="ARBA" id="ARBA00022723"/>
    </source>
</evidence>
<protein>
    <submittedName>
        <fullName evidence="9">M48 family metallopeptidase</fullName>
    </submittedName>
</protein>
<dbReference type="CDD" id="cd07332">
    <property type="entry name" value="M48C_Oma1_like"/>
    <property type="match status" value="1"/>
</dbReference>
<proteinExistence type="inferred from homology"/>
<keyword evidence="7" id="KW-1133">Transmembrane helix</keyword>
<sequence length="366" mass="40591">MAYPTKWKGSYYDGQSVVPQYVTITISGVGLILHFADHTTTTWNYHDLRQTQGRYSGEEVRFERGTGIGETLVIPSPKILLAIHEHGGSHASHFHHPRTRHTRVYWTVLAALASIPIVYGIFTWGIPSLAQPITAAIPLSWEIQLGQYVQQEVTDGKPVCDNPKLIHAVDSIMTSLTRSTDHLPYQFQVTVVDSPLVNAMAAPGGYVMVFRGLLQDTASPEELAGVLAHEIQHVLLRHTMHLIVRHVSMAFVIAALSGDASGMVAYALQAAQTLQTLSYSREAEDQADEQGFRLLQRSGINPEGMVTFFAKLGKEQPANDVLRYLSTHPATQDRLAHLKSLLPPASVTYRAFPFHAEWSEINTYCN</sequence>
<evidence type="ECO:0000259" key="8">
    <source>
        <dbReference type="Pfam" id="PF01435"/>
    </source>
</evidence>
<evidence type="ECO:0000256" key="3">
    <source>
        <dbReference type="ARBA" id="ARBA00022801"/>
    </source>
</evidence>
<dbReference type="KEGG" id="nneo:PQG83_13125"/>
<evidence type="ECO:0000313" key="10">
    <source>
        <dbReference type="Proteomes" id="UP001302494"/>
    </source>
</evidence>
<keyword evidence="10" id="KW-1185">Reference proteome</keyword>
<evidence type="ECO:0000256" key="7">
    <source>
        <dbReference type="SAM" id="Phobius"/>
    </source>
</evidence>
<gene>
    <name evidence="9" type="ORF">PQG83_13125</name>
</gene>
<keyword evidence="4 6" id="KW-0862">Zinc</keyword>
<dbReference type="InterPro" id="IPR051156">
    <property type="entry name" value="Mito/Outer_Membr_Metalloprot"/>
</dbReference>
<keyword evidence="3 6" id="KW-0378">Hydrolase</keyword>